<dbReference type="Proteomes" id="UP000827724">
    <property type="component" value="Unassembled WGS sequence"/>
</dbReference>
<dbReference type="AlphaFoldDB" id="A0A9P8QQR4"/>
<reference evidence="1" key="1">
    <citation type="submission" date="2021-08" db="EMBL/GenBank/DDBJ databases">
        <title>Chromosome-Level Trichoderma cornu-damae using Hi-C Data.</title>
        <authorList>
            <person name="Kim C.S."/>
        </authorList>
    </citation>
    <scope>NUCLEOTIDE SEQUENCE</scope>
    <source>
        <strain evidence="1">KA19-0412C</strain>
    </source>
</reference>
<evidence type="ECO:0000313" key="2">
    <source>
        <dbReference type="Proteomes" id="UP000827724"/>
    </source>
</evidence>
<protein>
    <submittedName>
        <fullName evidence="1">Uncharacterized protein</fullName>
    </submittedName>
</protein>
<evidence type="ECO:0000313" key="1">
    <source>
        <dbReference type="EMBL" id="KAH6609569.1"/>
    </source>
</evidence>
<name>A0A9P8QQR4_9HYPO</name>
<comment type="caution">
    <text evidence="1">The sequence shown here is derived from an EMBL/GenBank/DDBJ whole genome shotgun (WGS) entry which is preliminary data.</text>
</comment>
<accession>A0A9P8QQR4</accession>
<gene>
    <name evidence="1" type="ORF">Trco_002915</name>
</gene>
<keyword evidence="2" id="KW-1185">Reference proteome</keyword>
<dbReference type="EMBL" id="JAIWOZ010000002">
    <property type="protein sequence ID" value="KAH6609569.1"/>
    <property type="molecule type" value="Genomic_DNA"/>
</dbReference>
<proteinExistence type="predicted"/>
<organism evidence="1 2">
    <name type="scientific">Trichoderma cornu-damae</name>
    <dbReference type="NCBI Taxonomy" id="654480"/>
    <lineage>
        <taxon>Eukaryota</taxon>
        <taxon>Fungi</taxon>
        <taxon>Dikarya</taxon>
        <taxon>Ascomycota</taxon>
        <taxon>Pezizomycotina</taxon>
        <taxon>Sordariomycetes</taxon>
        <taxon>Hypocreomycetidae</taxon>
        <taxon>Hypocreales</taxon>
        <taxon>Hypocreaceae</taxon>
        <taxon>Trichoderma</taxon>
    </lineage>
</organism>
<sequence>MVSLWYGYSQVDDGSAKLDVLLGLGDTAETKDADNAINTARLNPAVPGRRIINSFNTDRDDLVDVIYANVLDTLFERFGGNGIRFHAINLGDVAAGGFSVAKTLCVVCVAGIVTKASKNICPHAASSANLHHGAVYGSADDFVMNDAALDTTTKEGKDMLLSGGLYIWPDGSPEGAEQSLTESGE</sequence>